<gene>
    <name evidence="3" type="ORF">GH714_003828</name>
</gene>
<name>A0A6A6KRU6_HEVBR</name>
<evidence type="ECO:0000259" key="2">
    <source>
        <dbReference type="PROSITE" id="PS50866"/>
    </source>
</evidence>
<keyword evidence="4" id="KW-1185">Reference proteome</keyword>
<reference evidence="3 4" key="1">
    <citation type="journal article" date="2020" name="Mol. Plant">
        <title>The Chromosome-Based Rubber Tree Genome Provides New Insights into Spurge Genome Evolution and Rubber Biosynthesis.</title>
        <authorList>
            <person name="Liu J."/>
            <person name="Shi C."/>
            <person name="Shi C.C."/>
            <person name="Li W."/>
            <person name="Zhang Q.J."/>
            <person name="Zhang Y."/>
            <person name="Li K."/>
            <person name="Lu H.F."/>
            <person name="Shi C."/>
            <person name="Zhu S.T."/>
            <person name="Xiao Z.Y."/>
            <person name="Nan H."/>
            <person name="Yue Y."/>
            <person name="Zhu X.G."/>
            <person name="Wu Y."/>
            <person name="Hong X.N."/>
            <person name="Fan G.Y."/>
            <person name="Tong Y."/>
            <person name="Zhang D."/>
            <person name="Mao C.L."/>
            <person name="Liu Y.L."/>
            <person name="Hao S.J."/>
            <person name="Liu W.Q."/>
            <person name="Lv M.Q."/>
            <person name="Zhang H.B."/>
            <person name="Liu Y."/>
            <person name="Hu-Tang G.R."/>
            <person name="Wang J.P."/>
            <person name="Wang J.H."/>
            <person name="Sun Y.H."/>
            <person name="Ni S.B."/>
            <person name="Chen W.B."/>
            <person name="Zhang X.C."/>
            <person name="Jiao Y.N."/>
            <person name="Eichler E.E."/>
            <person name="Li G.H."/>
            <person name="Liu X."/>
            <person name="Gao L.Z."/>
        </authorList>
    </citation>
    <scope>NUCLEOTIDE SEQUENCE [LARGE SCALE GENOMIC DNA]</scope>
    <source>
        <strain evidence="4">cv. GT1</strain>
        <tissue evidence="3">Leaf</tissue>
    </source>
</reference>
<proteinExistence type="predicted"/>
<dbReference type="SMART" id="SM01172">
    <property type="entry name" value="DUF3700"/>
    <property type="match status" value="1"/>
</dbReference>
<dbReference type="Pfam" id="PF12481">
    <property type="entry name" value="DUF3700"/>
    <property type="match status" value="1"/>
</dbReference>
<dbReference type="SUPFAM" id="SSF56235">
    <property type="entry name" value="N-terminal nucleophile aminohydrolases (Ntn hydrolases)"/>
    <property type="match status" value="1"/>
</dbReference>
<dbReference type="SMART" id="SM01190">
    <property type="entry name" value="EMP24_GP25L"/>
    <property type="match status" value="1"/>
</dbReference>
<keyword evidence="1" id="KW-0732">Signal</keyword>
<dbReference type="EMBL" id="JAAGAX010000015">
    <property type="protein sequence ID" value="KAF2290169.1"/>
    <property type="molecule type" value="Genomic_DNA"/>
</dbReference>
<dbReference type="PROSITE" id="PS50866">
    <property type="entry name" value="GOLD"/>
    <property type="match status" value="1"/>
</dbReference>
<dbReference type="InterPro" id="IPR024286">
    <property type="entry name" value="DUF3700"/>
</dbReference>
<dbReference type="PANTHER" id="PTHR45952">
    <property type="entry name" value="ALUMINUM INDUCED PROTEIN WITH YGL AND LRDR MOTIFS"/>
    <property type="match status" value="1"/>
</dbReference>
<dbReference type="InterPro" id="IPR044828">
    <property type="entry name" value="TSJT1-like"/>
</dbReference>
<dbReference type="InterPro" id="IPR036598">
    <property type="entry name" value="GOLD_dom_sf"/>
</dbReference>
<dbReference type="PANTHER" id="PTHR45952:SF4">
    <property type="entry name" value="ALUMINUM INDUCED PROTEIN WITH YGL AND LRDR MOTIFS"/>
    <property type="match status" value="1"/>
</dbReference>
<dbReference type="InterPro" id="IPR009038">
    <property type="entry name" value="GOLD_dom"/>
</dbReference>
<dbReference type="FunFam" id="3.60.20.10:FF:000061">
    <property type="entry name" value="Heat stress transcription factor A-6b"/>
    <property type="match status" value="1"/>
</dbReference>
<dbReference type="AlphaFoldDB" id="A0A6A6KRU6"/>
<protein>
    <recommendedName>
        <fullName evidence="2">GOLD domain-containing protein</fullName>
    </recommendedName>
</protein>
<feature type="chain" id="PRO_5025425252" description="GOLD domain-containing protein" evidence="1">
    <location>
        <begin position="23"/>
        <end position="424"/>
    </location>
</feature>
<dbReference type="InterPro" id="IPR029055">
    <property type="entry name" value="Ntn_hydrolases_N"/>
</dbReference>
<dbReference type="CDD" id="cd01910">
    <property type="entry name" value="Wali7"/>
    <property type="match status" value="1"/>
</dbReference>
<evidence type="ECO:0000256" key="1">
    <source>
        <dbReference type="SAM" id="SignalP"/>
    </source>
</evidence>
<organism evidence="3 4">
    <name type="scientific">Hevea brasiliensis</name>
    <name type="common">Para rubber tree</name>
    <name type="synonym">Siphonia brasiliensis</name>
    <dbReference type="NCBI Taxonomy" id="3981"/>
    <lineage>
        <taxon>Eukaryota</taxon>
        <taxon>Viridiplantae</taxon>
        <taxon>Streptophyta</taxon>
        <taxon>Embryophyta</taxon>
        <taxon>Tracheophyta</taxon>
        <taxon>Spermatophyta</taxon>
        <taxon>Magnoliopsida</taxon>
        <taxon>eudicotyledons</taxon>
        <taxon>Gunneridae</taxon>
        <taxon>Pentapetalae</taxon>
        <taxon>rosids</taxon>
        <taxon>fabids</taxon>
        <taxon>Malpighiales</taxon>
        <taxon>Euphorbiaceae</taxon>
        <taxon>Crotonoideae</taxon>
        <taxon>Micrandreae</taxon>
        <taxon>Hevea</taxon>
    </lineage>
</organism>
<dbReference type="SUPFAM" id="SSF101576">
    <property type="entry name" value="Supernatant protein factor (SPF), C-terminal domain"/>
    <property type="match status" value="1"/>
</dbReference>
<sequence length="424" mass="46944">MERRQIYVVAALLFTLIGRISSLSVTVNDVECVYEYVLYEGDTVSGNFVVVDHDIFWSSDHPGIDLTVTSPLDNVVHTVKGTSGDKFEFKAPRSGMYKFCFHNPYSTPETVSFYIHVGHIPNEHDLAKDEHLNPINVKIAELREALESVTAEQKYLKARDARHRRTNESTRKRVIGYTVGEYILLAIVSILQSPNSGSNSAMKDGFLAKHFGSVHPGSVTVNLGSAGVIAYSLDKQNPLLPRLFAVVDDIFCLFQGHIDNVAVLKQQYGLNKTANEVIIVIEAYRTLRDRGPYPADQVVRDIQGKFAFILYDSSSKTTFIAADTDGSVPFFWGADSEDNLVLSDDVQIVQQTCGKSFAPFPKGCFFTTSGGLRSFEHPLNELKPVPRVDSSGQICGATFKVDAETKKEGGMPRVGSAYDWSSNY</sequence>
<dbReference type="Gene3D" id="3.60.20.10">
    <property type="entry name" value="Glutamine Phosphoribosylpyrophosphate, subunit 1, domain 1"/>
    <property type="match status" value="1"/>
</dbReference>
<evidence type="ECO:0000313" key="3">
    <source>
        <dbReference type="EMBL" id="KAF2290169.1"/>
    </source>
</evidence>
<comment type="caution">
    <text evidence="3">The sequence shown here is derived from an EMBL/GenBank/DDBJ whole genome shotgun (WGS) entry which is preliminary data.</text>
</comment>
<feature type="domain" description="GOLD" evidence="2">
    <location>
        <begin position="30"/>
        <end position="117"/>
    </location>
</feature>
<accession>A0A6A6KRU6</accession>
<dbReference type="Proteomes" id="UP000467840">
    <property type="component" value="Chromosome 2"/>
</dbReference>
<evidence type="ECO:0000313" key="4">
    <source>
        <dbReference type="Proteomes" id="UP000467840"/>
    </source>
</evidence>
<feature type="signal peptide" evidence="1">
    <location>
        <begin position="1"/>
        <end position="22"/>
    </location>
</feature>